<reference evidence="1 2" key="1">
    <citation type="submission" date="2017-02" db="EMBL/GenBank/DDBJ databases">
        <authorList>
            <person name="Peterson S.W."/>
        </authorList>
    </citation>
    <scope>NUCLEOTIDE SEQUENCE [LARGE SCALE GENOMIC DNA]</scope>
    <source>
        <strain evidence="1 2">DSM 25262</strain>
    </source>
</reference>
<keyword evidence="2" id="KW-1185">Reference proteome</keyword>
<gene>
    <name evidence="1" type="ORF">SAMN05660236_2179</name>
</gene>
<sequence length="67" mass="7812">MLNNQESESKSLPKTWVDQKANLRKKFTVLRDPDLNYEESEKTEMISKLQAKLGLSDERLLSIMEGR</sequence>
<protein>
    <recommendedName>
        <fullName evidence="3">General stress protein CsbD</fullName>
    </recommendedName>
</protein>
<evidence type="ECO:0000313" key="1">
    <source>
        <dbReference type="EMBL" id="SKC62964.1"/>
    </source>
</evidence>
<dbReference type="AlphaFoldDB" id="A0A1T5KGW1"/>
<dbReference type="EMBL" id="FUZU01000001">
    <property type="protein sequence ID" value="SKC62964.1"/>
    <property type="molecule type" value="Genomic_DNA"/>
</dbReference>
<organism evidence="1 2">
    <name type="scientific">Ohtaekwangia koreensis</name>
    <dbReference type="NCBI Taxonomy" id="688867"/>
    <lineage>
        <taxon>Bacteria</taxon>
        <taxon>Pseudomonadati</taxon>
        <taxon>Bacteroidota</taxon>
        <taxon>Cytophagia</taxon>
        <taxon>Cytophagales</taxon>
        <taxon>Fulvivirgaceae</taxon>
        <taxon>Ohtaekwangia</taxon>
    </lineage>
</organism>
<accession>A0A1T5KGW1</accession>
<evidence type="ECO:0000313" key="2">
    <source>
        <dbReference type="Proteomes" id="UP000190961"/>
    </source>
</evidence>
<evidence type="ECO:0008006" key="3">
    <source>
        <dbReference type="Google" id="ProtNLM"/>
    </source>
</evidence>
<dbReference type="STRING" id="688867.SAMN05660236_2179"/>
<dbReference type="Proteomes" id="UP000190961">
    <property type="component" value="Unassembled WGS sequence"/>
</dbReference>
<proteinExistence type="predicted"/>
<name>A0A1T5KGW1_9BACT</name>